<dbReference type="Pfam" id="PF00294">
    <property type="entry name" value="PfkB"/>
    <property type="match status" value="1"/>
</dbReference>
<evidence type="ECO:0000313" key="5">
    <source>
        <dbReference type="Proteomes" id="UP001345013"/>
    </source>
</evidence>
<dbReference type="EMBL" id="JAVRRG010000058">
    <property type="protein sequence ID" value="KAK5092410.1"/>
    <property type="molecule type" value="Genomic_DNA"/>
</dbReference>
<dbReference type="InterPro" id="IPR002173">
    <property type="entry name" value="Carboh/pur_kinase_PfkB_CS"/>
</dbReference>
<dbReference type="InterPro" id="IPR011611">
    <property type="entry name" value="PfkB_dom"/>
</dbReference>
<sequence>MKKPRLIAVGACAIDTILQVPHFPQQDSKLRSTGLTKRRGGNSPNSLEVLQQLLHAEHARRIRIRESAENIAVPELALIATLPSRTSHQIPFILSSFRLPTGGSEAGSSAVCASTAESQPQKLDIDFSHCIYREAHTEPISSYIISDQSTGSRTIVNHNDLEEMTLDEFKARADEILRSISPGMHAQQENEVEVEQIWFHFEGRIPSTTLECIRYLRRHAAVARKGTVPATVMLKISVELEKPYREGLQDLAYEADLIFYSRSWAEGEGYTSATDCLRKQAAVLSFTNYDPALPKRTLVCTWGDQGACALSLPCSAEGLEGSLVSSPAFRSDGSRVVDTVGAGDTFIAGILFGFLCRDDGVSDADAPWSLQQKLDFANGLAGRKVVQQGFGGLGEQMERILAEWR</sequence>
<dbReference type="SUPFAM" id="SSF53613">
    <property type="entry name" value="Ribokinase-like"/>
    <property type="match status" value="2"/>
</dbReference>
<keyword evidence="1" id="KW-0808">Transferase</keyword>
<dbReference type="PANTHER" id="PTHR42774:SF3">
    <property type="entry name" value="KETOHEXOKINASE"/>
    <property type="match status" value="1"/>
</dbReference>
<accession>A0ABR0KBG0</accession>
<keyword evidence="5" id="KW-1185">Reference proteome</keyword>
<evidence type="ECO:0000256" key="2">
    <source>
        <dbReference type="ARBA" id="ARBA00022777"/>
    </source>
</evidence>
<evidence type="ECO:0000256" key="1">
    <source>
        <dbReference type="ARBA" id="ARBA00022679"/>
    </source>
</evidence>
<evidence type="ECO:0000313" key="4">
    <source>
        <dbReference type="EMBL" id="KAK5092410.1"/>
    </source>
</evidence>
<dbReference type="InterPro" id="IPR029056">
    <property type="entry name" value="Ribokinase-like"/>
</dbReference>
<protein>
    <recommendedName>
        <fullName evidence="3">Carbohydrate kinase PfkB domain-containing protein</fullName>
    </recommendedName>
</protein>
<dbReference type="InterPro" id="IPR052562">
    <property type="entry name" value="Ketohexokinase-related"/>
</dbReference>
<dbReference type="PANTHER" id="PTHR42774">
    <property type="entry name" value="PHOSPHOTRANSFERASE SYSTEM TRANSPORT PROTEIN"/>
    <property type="match status" value="1"/>
</dbReference>
<reference evidence="4 5" key="1">
    <citation type="submission" date="2023-08" db="EMBL/GenBank/DDBJ databases">
        <title>Black Yeasts Isolated from many extreme environments.</title>
        <authorList>
            <person name="Coleine C."/>
            <person name="Stajich J.E."/>
            <person name="Selbmann L."/>
        </authorList>
    </citation>
    <scope>NUCLEOTIDE SEQUENCE [LARGE SCALE GENOMIC DNA]</scope>
    <source>
        <strain evidence="4 5">CCFEE 5885</strain>
    </source>
</reference>
<evidence type="ECO:0000259" key="3">
    <source>
        <dbReference type="Pfam" id="PF00294"/>
    </source>
</evidence>
<dbReference type="PROSITE" id="PS00584">
    <property type="entry name" value="PFKB_KINASES_2"/>
    <property type="match status" value="1"/>
</dbReference>
<keyword evidence="2" id="KW-0418">Kinase</keyword>
<dbReference type="Gene3D" id="3.40.1190.20">
    <property type="match status" value="1"/>
</dbReference>
<gene>
    <name evidence="4" type="ORF">LTR24_005228</name>
</gene>
<name>A0ABR0KBG0_9EURO</name>
<feature type="domain" description="Carbohydrate kinase PfkB" evidence="3">
    <location>
        <begin position="140"/>
        <end position="386"/>
    </location>
</feature>
<proteinExistence type="predicted"/>
<organism evidence="4 5">
    <name type="scientific">Lithohypha guttulata</name>
    <dbReference type="NCBI Taxonomy" id="1690604"/>
    <lineage>
        <taxon>Eukaryota</taxon>
        <taxon>Fungi</taxon>
        <taxon>Dikarya</taxon>
        <taxon>Ascomycota</taxon>
        <taxon>Pezizomycotina</taxon>
        <taxon>Eurotiomycetes</taxon>
        <taxon>Chaetothyriomycetidae</taxon>
        <taxon>Chaetothyriales</taxon>
        <taxon>Trichomeriaceae</taxon>
        <taxon>Lithohypha</taxon>
    </lineage>
</organism>
<comment type="caution">
    <text evidence="4">The sequence shown here is derived from an EMBL/GenBank/DDBJ whole genome shotgun (WGS) entry which is preliminary data.</text>
</comment>
<dbReference type="Proteomes" id="UP001345013">
    <property type="component" value="Unassembled WGS sequence"/>
</dbReference>